<evidence type="ECO:0000313" key="7">
    <source>
        <dbReference type="EMBL" id="KAK4522999.1"/>
    </source>
</evidence>
<dbReference type="SUPFAM" id="SSF47954">
    <property type="entry name" value="Cyclin-like"/>
    <property type="match status" value="2"/>
</dbReference>
<reference evidence="7 8" key="1">
    <citation type="submission" date="2022-07" db="EMBL/GenBank/DDBJ databases">
        <title>Genome-wide signatures of adaptation to extreme environments.</title>
        <authorList>
            <person name="Cho C.H."/>
            <person name="Yoon H.S."/>
        </authorList>
    </citation>
    <scope>NUCLEOTIDE SEQUENCE [LARGE SCALE GENOMIC DNA]</scope>
    <source>
        <strain evidence="7 8">108.79 E11</strain>
    </source>
</reference>
<dbReference type="Pfam" id="PF00134">
    <property type="entry name" value="Cyclin_N"/>
    <property type="match status" value="1"/>
</dbReference>
<dbReference type="EMBL" id="JANCYU010000010">
    <property type="protein sequence ID" value="KAK4522999.1"/>
    <property type="molecule type" value="Genomic_DNA"/>
</dbReference>
<sequence>MSLSSLPQTQCTYMPNASYGATSYSEECSFVLYKPQQVEESSYFGTETSILSDMTESFDCNEMLCKPEEEQTCYPEWNPMQCQEEEEEECKLEPRSLCEESLLSLHYNSGSEDSGNEFELASWLSFVDQENEEHFHCMKRMQERETHLRRCMTSQKTEEVLNPFYLSYRSLLLEWICDVCMELALTPETLHTTVYLVDSFMLKQHLDYRFLQPLSCACILLAGKQEEREENVPTVEELCYLCRNSFTCKTLITMEKLVLEVLEWNILTCNVIHFLRFFLFQWCQQSSNRLGATAYRKMSKEIGDIALYLANRAMMDKNFFIYSPSCLAAASIYSALFGLFGEVFLKDAANLQMLWRDGDILLGECISKYTGLFKSWLLEKESLPWTSHPIRVCSPTCIQQMFASFYTTGDCTSF</sequence>
<dbReference type="InterPro" id="IPR036915">
    <property type="entry name" value="Cyclin-like_sf"/>
</dbReference>
<feature type="transmembrane region" description="Helical" evidence="5">
    <location>
        <begin position="319"/>
        <end position="345"/>
    </location>
</feature>
<dbReference type="InterPro" id="IPR013763">
    <property type="entry name" value="Cyclin-like_dom"/>
</dbReference>
<gene>
    <name evidence="7" type="ORF">GAYE_PCTG33G0889</name>
</gene>
<dbReference type="Proteomes" id="UP001300502">
    <property type="component" value="Unassembled WGS sequence"/>
</dbReference>
<dbReference type="GO" id="GO:0051726">
    <property type="term" value="P:regulation of cell cycle"/>
    <property type="evidence" value="ECO:0007669"/>
    <property type="project" value="UniProtKB-ARBA"/>
</dbReference>
<evidence type="ECO:0000259" key="6">
    <source>
        <dbReference type="SMART" id="SM00385"/>
    </source>
</evidence>
<dbReference type="SMART" id="SM00385">
    <property type="entry name" value="CYCLIN"/>
    <property type="match status" value="1"/>
</dbReference>
<accession>A0AAV9I407</accession>
<protein>
    <recommendedName>
        <fullName evidence="6">Cyclin-like domain-containing protein</fullName>
    </recommendedName>
</protein>
<dbReference type="AlphaFoldDB" id="A0AAV9I407"/>
<keyword evidence="5" id="KW-0812">Transmembrane</keyword>
<evidence type="ECO:0000256" key="5">
    <source>
        <dbReference type="SAM" id="Phobius"/>
    </source>
</evidence>
<proteinExistence type="inferred from homology"/>
<dbReference type="GO" id="GO:0019887">
    <property type="term" value="F:protein kinase regulator activity"/>
    <property type="evidence" value="ECO:0007669"/>
    <property type="project" value="UniProtKB-ARBA"/>
</dbReference>
<evidence type="ECO:0000256" key="3">
    <source>
        <dbReference type="ARBA" id="ARBA00023306"/>
    </source>
</evidence>
<name>A0AAV9I407_9RHOD</name>
<keyword evidence="3" id="KW-0131">Cell cycle</keyword>
<dbReference type="GO" id="GO:0051301">
    <property type="term" value="P:cell division"/>
    <property type="evidence" value="ECO:0007669"/>
    <property type="project" value="UniProtKB-KW"/>
</dbReference>
<keyword evidence="5" id="KW-0472">Membrane</keyword>
<keyword evidence="2 4" id="KW-0195">Cyclin</keyword>
<dbReference type="InterPro" id="IPR006671">
    <property type="entry name" value="Cyclin_N"/>
</dbReference>
<dbReference type="FunFam" id="1.10.472.10:FF:000010">
    <property type="entry name" value="G1/S-specific cyclin Cln1"/>
    <property type="match status" value="1"/>
</dbReference>
<evidence type="ECO:0000313" key="8">
    <source>
        <dbReference type="Proteomes" id="UP001300502"/>
    </source>
</evidence>
<evidence type="ECO:0000256" key="1">
    <source>
        <dbReference type="ARBA" id="ARBA00022618"/>
    </source>
</evidence>
<keyword evidence="5" id="KW-1133">Transmembrane helix</keyword>
<dbReference type="Gene3D" id="1.10.472.10">
    <property type="entry name" value="Cyclin-like"/>
    <property type="match status" value="2"/>
</dbReference>
<evidence type="ECO:0000256" key="2">
    <source>
        <dbReference type="ARBA" id="ARBA00023127"/>
    </source>
</evidence>
<dbReference type="PANTHER" id="PTHR10177">
    <property type="entry name" value="CYCLINS"/>
    <property type="match status" value="1"/>
</dbReference>
<keyword evidence="1" id="KW-0132">Cell division</keyword>
<dbReference type="Pfam" id="PF02984">
    <property type="entry name" value="Cyclin_C"/>
    <property type="match status" value="1"/>
</dbReference>
<comment type="caution">
    <text evidence="7">The sequence shown here is derived from an EMBL/GenBank/DDBJ whole genome shotgun (WGS) entry which is preliminary data.</text>
</comment>
<organism evidence="7 8">
    <name type="scientific">Galdieria yellowstonensis</name>
    <dbReference type="NCBI Taxonomy" id="3028027"/>
    <lineage>
        <taxon>Eukaryota</taxon>
        <taxon>Rhodophyta</taxon>
        <taxon>Bangiophyceae</taxon>
        <taxon>Galdieriales</taxon>
        <taxon>Galdieriaceae</taxon>
        <taxon>Galdieria</taxon>
    </lineage>
</organism>
<feature type="domain" description="Cyclin-like" evidence="6">
    <location>
        <begin position="174"/>
        <end position="260"/>
    </location>
</feature>
<dbReference type="InterPro" id="IPR004367">
    <property type="entry name" value="Cyclin_C-dom"/>
</dbReference>
<comment type="similarity">
    <text evidence="4">Belongs to the cyclin family.</text>
</comment>
<evidence type="ECO:0000256" key="4">
    <source>
        <dbReference type="RuleBase" id="RU000383"/>
    </source>
</evidence>
<keyword evidence="8" id="KW-1185">Reference proteome</keyword>
<dbReference type="InterPro" id="IPR039361">
    <property type="entry name" value="Cyclin"/>
</dbReference>